<keyword evidence="20" id="KW-1185">Reference proteome</keyword>
<dbReference type="PANTHER" id="PTHR20857">
    <property type="entry name" value="THIAMINE-PHOSPHATE PYROPHOSPHORYLASE"/>
    <property type="match status" value="1"/>
</dbReference>
<comment type="catalytic activity">
    <reaction evidence="13">
        <text>4-methyl-5-(2-phosphooxyethyl)-thiazole + 4-amino-2-methyl-5-(diphosphooxymethyl)pyrimidine + H(+) = thiamine phosphate + diphosphate</text>
        <dbReference type="Rhea" id="RHEA:22328"/>
        <dbReference type="ChEBI" id="CHEBI:15378"/>
        <dbReference type="ChEBI" id="CHEBI:33019"/>
        <dbReference type="ChEBI" id="CHEBI:37575"/>
        <dbReference type="ChEBI" id="CHEBI:57841"/>
        <dbReference type="ChEBI" id="CHEBI:58296"/>
        <dbReference type="EC" id="2.5.1.3"/>
    </reaction>
</comment>
<dbReference type="AlphaFoldDB" id="A0A8H6ZBP9"/>
<dbReference type="Pfam" id="PF02110">
    <property type="entry name" value="HK"/>
    <property type="match status" value="1"/>
</dbReference>
<reference evidence="19" key="1">
    <citation type="submission" date="2020-05" db="EMBL/GenBank/DDBJ databases">
        <title>Mycena genomes resolve the evolution of fungal bioluminescence.</title>
        <authorList>
            <person name="Tsai I.J."/>
        </authorList>
    </citation>
    <scope>NUCLEOTIDE SEQUENCE</scope>
    <source>
        <strain evidence="19">160909Yilan</strain>
    </source>
</reference>
<evidence type="ECO:0000256" key="13">
    <source>
        <dbReference type="ARBA" id="ARBA00047334"/>
    </source>
</evidence>
<dbReference type="SUPFAM" id="SSF51391">
    <property type="entry name" value="Thiamin phosphate synthase"/>
    <property type="match status" value="1"/>
</dbReference>
<dbReference type="FunFam" id="3.20.20.70:FF:000104">
    <property type="entry name" value="Thiamine biosynthetic bifunctional enzyme"/>
    <property type="match status" value="1"/>
</dbReference>
<evidence type="ECO:0000256" key="16">
    <source>
        <dbReference type="ARBA" id="ARBA00061146"/>
    </source>
</evidence>
<dbReference type="InterPro" id="IPR000417">
    <property type="entry name" value="Hyethyz_kinase"/>
</dbReference>
<comment type="similarity">
    <text evidence="17">In the N-terminal section; belongs to the thiamine-phosphate synthase family.</text>
</comment>
<comment type="pathway">
    <text evidence="5">Cofactor biosynthesis; thiamine diphosphate biosynthesis; thiamine phosphate from 4-amino-2-methyl-5-diphosphomethylpyrimidine and 4-methyl-5-(2-phosphoethyl)-thiazole: step 1/1.</text>
</comment>
<evidence type="ECO:0000313" key="20">
    <source>
        <dbReference type="Proteomes" id="UP000623467"/>
    </source>
</evidence>
<dbReference type="GO" id="GO:0004417">
    <property type="term" value="F:hydroxyethylthiazole kinase activity"/>
    <property type="evidence" value="ECO:0007669"/>
    <property type="project" value="UniProtKB-EC"/>
</dbReference>
<accession>A0A8H6ZBP9</accession>
<evidence type="ECO:0000256" key="12">
    <source>
        <dbReference type="ARBA" id="ARBA00022977"/>
    </source>
</evidence>
<dbReference type="UniPathway" id="UPA00060">
    <property type="reaction ID" value="UER00139"/>
</dbReference>
<dbReference type="NCBIfam" id="TIGR00693">
    <property type="entry name" value="thiE"/>
    <property type="match status" value="1"/>
</dbReference>
<dbReference type="PANTHER" id="PTHR20857:SF23">
    <property type="entry name" value="THIAMINE BIOSYNTHETIC BIFUNCTIONAL ENZYME"/>
    <property type="match status" value="1"/>
</dbReference>
<comment type="caution">
    <text evidence="19">The sequence shown here is derived from an EMBL/GenBank/DDBJ whole genome shotgun (WGS) entry which is preliminary data.</text>
</comment>
<dbReference type="Pfam" id="PF02581">
    <property type="entry name" value="TMP-TENI"/>
    <property type="match status" value="1"/>
</dbReference>
<dbReference type="PRINTS" id="PR01099">
    <property type="entry name" value="HYETHTZKNASE"/>
</dbReference>
<dbReference type="GO" id="GO:0009229">
    <property type="term" value="P:thiamine diphosphate biosynthetic process"/>
    <property type="evidence" value="ECO:0007669"/>
    <property type="project" value="UniProtKB-UniPathway"/>
</dbReference>
<evidence type="ECO:0000256" key="17">
    <source>
        <dbReference type="ARBA" id="ARBA00061283"/>
    </source>
</evidence>
<keyword evidence="6" id="KW-0808">Transferase</keyword>
<dbReference type="GO" id="GO:0004789">
    <property type="term" value="F:thiamine-phosphate diphosphorylase activity"/>
    <property type="evidence" value="ECO:0007669"/>
    <property type="project" value="UniProtKB-EC"/>
</dbReference>
<evidence type="ECO:0000256" key="8">
    <source>
        <dbReference type="ARBA" id="ARBA00022741"/>
    </source>
</evidence>
<protein>
    <submittedName>
        <fullName evidence="19">TMP-TENI-domain-containing protein</fullName>
    </submittedName>
</protein>
<comment type="catalytic activity">
    <reaction evidence="1">
        <text>5-(2-hydroxyethyl)-4-methylthiazole + ATP = 4-methyl-5-(2-phosphooxyethyl)-thiazole + ADP + H(+)</text>
        <dbReference type="Rhea" id="RHEA:24212"/>
        <dbReference type="ChEBI" id="CHEBI:15378"/>
        <dbReference type="ChEBI" id="CHEBI:17957"/>
        <dbReference type="ChEBI" id="CHEBI:30616"/>
        <dbReference type="ChEBI" id="CHEBI:58296"/>
        <dbReference type="ChEBI" id="CHEBI:456216"/>
        <dbReference type="EC" id="2.7.1.50"/>
    </reaction>
</comment>
<dbReference type="NCBIfam" id="NF006830">
    <property type="entry name" value="PRK09355.1"/>
    <property type="match status" value="1"/>
</dbReference>
<dbReference type="CDD" id="cd01170">
    <property type="entry name" value="THZ_kinase"/>
    <property type="match status" value="1"/>
</dbReference>
<keyword evidence="10" id="KW-0067">ATP-binding</keyword>
<dbReference type="Gene3D" id="3.40.1190.20">
    <property type="match status" value="1"/>
</dbReference>
<keyword evidence="9" id="KW-0418">Kinase</keyword>
<proteinExistence type="inferred from homology"/>
<organism evidence="19 20">
    <name type="scientific">Mycena sanguinolenta</name>
    <dbReference type="NCBI Taxonomy" id="230812"/>
    <lineage>
        <taxon>Eukaryota</taxon>
        <taxon>Fungi</taxon>
        <taxon>Dikarya</taxon>
        <taxon>Basidiomycota</taxon>
        <taxon>Agaricomycotina</taxon>
        <taxon>Agaricomycetes</taxon>
        <taxon>Agaricomycetidae</taxon>
        <taxon>Agaricales</taxon>
        <taxon>Marasmiineae</taxon>
        <taxon>Mycenaceae</taxon>
        <taxon>Mycena</taxon>
    </lineage>
</organism>
<dbReference type="HAMAP" id="MF_00228">
    <property type="entry name" value="Thz_kinase"/>
    <property type="match status" value="1"/>
</dbReference>
<keyword evidence="7" id="KW-0479">Metal-binding</keyword>
<dbReference type="CDD" id="cd00564">
    <property type="entry name" value="TMP_TenI"/>
    <property type="match status" value="1"/>
</dbReference>
<dbReference type="NCBIfam" id="TIGR00694">
    <property type="entry name" value="thiM"/>
    <property type="match status" value="1"/>
</dbReference>
<keyword evidence="11" id="KW-0460">Magnesium</keyword>
<evidence type="ECO:0000256" key="11">
    <source>
        <dbReference type="ARBA" id="ARBA00022842"/>
    </source>
</evidence>
<dbReference type="GO" id="GO:0005524">
    <property type="term" value="F:ATP binding"/>
    <property type="evidence" value="ECO:0007669"/>
    <property type="project" value="UniProtKB-KW"/>
</dbReference>
<dbReference type="InterPro" id="IPR029056">
    <property type="entry name" value="Ribokinase-like"/>
</dbReference>
<evidence type="ECO:0000259" key="18">
    <source>
        <dbReference type="Pfam" id="PF02581"/>
    </source>
</evidence>
<evidence type="ECO:0000256" key="5">
    <source>
        <dbReference type="ARBA" id="ARBA00005165"/>
    </source>
</evidence>
<evidence type="ECO:0000256" key="10">
    <source>
        <dbReference type="ARBA" id="ARBA00022840"/>
    </source>
</evidence>
<name>A0A8H6ZBP9_9AGAR</name>
<evidence type="ECO:0000256" key="9">
    <source>
        <dbReference type="ARBA" id="ARBA00022777"/>
    </source>
</evidence>
<dbReference type="InterPro" id="IPR022998">
    <property type="entry name" value="ThiamineP_synth_TenI"/>
</dbReference>
<evidence type="ECO:0000256" key="14">
    <source>
        <dbReference type="ARBA" id="ARBA00047851"/>
    </source>
</evidence>
<dbReference type="GO" id="GO:0005737">
    <property type="term" value="C:cytoplasm"/>
    <property type="evidence" value="ECO:0007669"/>
    <property type="project" value="TreeGrafter"/>
</dbReference>
<keyword evidence="8" id="KW-0547">Nucleotide-binding</keyword>
<comment type="pathway">
    <text evidence="4">Cofactor biosynthesis; thiamine diphosphate biosynthesis; 4-methyl-5-(2-phosphoethyl)-thiazole from 5-(2-hydroxyethyl)-4-methylthiazole: step 1/1.</text>
</comment>
<feature type="domain" description="Thiamine phosphate synthase/TenI" evidence="18">
    <location>
        <begin position="8"/>
        <end position="200"/>
    </location>
</feature>
<evidence type="ECO:0000256" key="1">
    <source>
        <dbReference type="ARBA" id="ARBA00001771"/>
    </source>
</evidence>
<comment type="catalytic activity">
    <reaction evidence="14">
        <text>2-(2-carboxy-4-methylthiazol-5-yl)ethyl phosphate + 4-amino-2-methyl-5-(diphosphooxymethyl)pyrimidine + 2 H(+) = thiamine phosphate + CO2 + diphosphate</text>
        <dbReference type="Rhea" id="RHEA:47848"/>
        <dbReference type="ChEBI" id="CHEBI:15378"/>
        <dbReference type="ChEBI" id="CHEBI:16526"/>
        <dbReference type="ChEBI" id="CHEBI:33019"/>
        <dbReference type="ChEBI" id="CHEBI:37575"/>
        <dbReference type="ChEBI" id="CHEBI:57841"/>
        <dbReference type="ChEBI" id="CHEBI:62890"/>
        <dbReference type="EC" id="2.5.1.3"/>
    </reaction>
</comment>
<dbReference type="SUPFAM" id="SSF53613">
    <property type="entry name" value="Ribokinase-like"/>
    <property type="match status" value="1"/>
</dbReference>
<dbReference type="Proteomes" id="UP000623467">
    <property type="component" value="Unassembled WGS sequence"/>
</dbReference>
<dbReference type="GO" id="GO:0009228">
    <property type="term" value="P:thiamine biosynthetic process"/>
    <property type="evidence" value="ECO:0007669"/>
    <property type="project" value="UniProtKB-KW"/>
</dbReference>
<dbReference type="HAMAP" id="MF_00097">
    <property type="entry name" value="TMP_synthase"/>
    <property type="match status" value="1"/>
</dbReference>
<dbReference type="OrthoDB" id="4994at2759"/>
<comment type="similarity">
    <text evidence="16">In the C-terminal section; belongs to the Thz kinase family.</text>
</comment>
<evidence type="ECO:0000256" key="15">
    <source>
        <dbReference type="ARBA" id="ARBA00047883"/>
    </source>
</evidence>
<evidence type="ECO:0000256" key="6">
    <source>
        <dbReference type="ARBA" id="ARBA00022679"/>
    </source>
</evidence>
<dbReference type="InterPro" id="IPR034291">
    <property type="entry name" value="TMP_synthase"/>
</dbReference>
<gene>
    <name evidence="19" type="ORF">MSAN_00026200</name>
</gene>
<evidence type="ECO:0000256" key="3">
    <source>
        <dbReference type="ARBA" id="ARBA00003814"/>
    </source>
</evidence>
<sequence length="525" mass="55259">MDPIDFTLYLVTDRSLLPAGKDHLETLEQAIKGGVTVVQIREKNADTAEFLQIAQQSKALCDRYKIPLIVNDRIDIALAIGARGVHLGQTDMPINVARKLLPEGTIIGISCNTVEEVLRAKEAGADYVGLGAVWSTQTKKLTSPPIGVRGLGVMLEALDSSNISAVAIGGIKSSNLAHLLHGSTSQTEHRLDGVAVVSDIVASPNPEEAAQRLRSIFISSRLVAGELQSKSTPSRDDILMKACTIMDTTRKLSPLVHQMTNVVVANQSANITLALGASPMMATAPEEMGDLSKLSHALLVNIGTLVSGSLQGMLKAGYFVNAARNPIVLDPVGIGASDFRKNSVSELLNSWQATVIKGNAGELAALAGSSETVSKGVDSLGSFKDPVTFTRQLARKERCVVVLTGETDYISDGKCVVILKNGDPLLGKITGSGCMLGSCIASYCAAANLLESNDEYSGGSLDRGGNFLAAAVGAVLTLTIASELATKREGVRGIGSFLPALIDNVAALQPEDIRRFAKMKVVDSN</sequence>
<evidence type="ECO:0000256" key="4">
    <source>
        <dbReference type="ARBA" id="ARBA00004868"/>
    </source>
</evidence>
<comment type="function">
    <text evidence="3">Condenses 4-methyl-5-(beta-hydroxyethyl)thiazole monophosphate (THZ-P) and 2-methyl-4-amino-5-hydroxymethyl pyrimidine pyrophosphate (HMP-PP) to form thiamine monophosphate (TMP).</text>
</comment>
<comment type="cofactor">
    <cofactor evidence="2">
        <name>Mg(2+)</name>
        <dbReference type="ChEBI" id="CHEBI:18420"/>
    </cofactor>
</comment>
<dbReference type="InterPro" id="IPR036206">
    <property type="entry name" value="ThiamineP_synth_sf"/>
</dbReference>
<evidence type="ECO:0000256" key="7">
    <source>
        <dbReference type="ARBA" id="ARBA00022723"/>
    </source>
</evidence>
<keyword evidence="12" id="KW-0784">Thiamine biosynthesis</keyword>
<evidence type="ECO:0000256" key="2">
    <source>
        <dbReference type="ARBA" id="ARBA00001946"/>
    </source>
</evidence>
<dbReference type="InterPro" id="IPR013785">
    <property type="entry name" value="Aldolase_TIM"/>
</dbReference>
<evidence type="ECO:0000313" key="19">
    <source>
        <dbReference type="EMBL" id="KAF7376113.1"/>
    </source>
</evidence>
<dbReference type="EMBL" id="JACAZH010000001">
    <property type="protein sequence ID" value="KAF7376113.1"/>
    <property type="molecule type" value="Genomic_DNA"/>
</dbReference>
<comment type="catalytic activity">
    <reaction evidence="15">
        <text>2-[(2R,5Z)-2-carboxy-4-methylthiazol-5(2H)-ylidene]ethyl phosphate + 4-amino-2-methyl-5-(diphosphooxymethyl)pyrimidine + 2 H(+) = thiamine phosphate + CO2 + diphosphate</text>
        <dbReference type="Rhea" id="RHEA:47844"/>
        <dbReference type="ChEBI" id="CHEBI:15378"/>
        <dbReference type="ChEBI" id="CHEBI:16526"/>
        <dbReference type="ChEBI" id="CHEBI:33019"/>
        <dbReference type="ChEBI" id="CHEBI:37575"/>
        <dbReference type="ChEBI" id="CHEBI:57841"/>
        <dbReference type="ChEBI" id="CHEBI:62899"/>
        <dbReference type="EC" id="2.5.1.3"/>
    </reaction>
</comment>
<dbReference type="Gene3D" id="3.20.20.70">
    <property type="entry name" value="Aldolase class I"/>
    <property type="match status" value="1"/>
</dbReference>
<dbReference type="GO" id="GO:0000287">
    <property type="term" value="F:magnesium ion binding"/>
    <property type="evidence" value="ECO:0007669"/>
    <property type="project" value="InterPro"/>
</dbReference>